<evidence type="ECO:0000259" key="3">
    <source>
        <dbReference type="Pfam" id="PF00646"/>
    </source>
</evidence>
<name>A0AAD3DWJ3_9CHLO</name>
<dbReference type="Gene3D" id="3.80.10.10">
    <property type="entry name" value="Ribonuclease Inhibitor"/>
    <property type="match status" value="1"/>
</dbReference>
<dbReference type="InterPro" id="IPR032675">
    <property type="entry name" value="LRR_dom_sf"/>
</dbReference>
<dbReference type="SUPFAM" id="SSF52047">
    <property type="entry name" value="RNI-like"/>
    <property type="match status" value="1"/>
</dbReference>
<protein>
    <recommendedName>
        <fullName evidence="3">F-box domain-containing protein</fullName>
    </recommendedName>
</protein>
<dbReference type="Pfam" id="PF00646">
    <property type="entry name" value="F-box"/>
    <property type="match status" value="1"/>
</dbReference>
<gene>
    <name evidence="4" type="ORF">Agub_g10336</name>
</gene>
<proteinExistence type="predicted"/>
<dbReference type="InterPro" id="IPR001810">
    <property type="entry name" value="F-box_dom"/>
</dbReference>
<feature type="non-terminal residue" evidence="4">
    <location>
        <position position="375"/>
    </location>
</feature>
<reference evidence="4 5" key="1">
    <citation type="journal article" date="2021" name="Sci. Rep.">
        <title>Genome sequencing of the multicellular alga Astrephomene provides insights into convergent evolution of germ-soma differentiation.</title>
        <authorList>
            <person name="Yamashita S."/>
            <person name="Yamamoto K."/>
            <person name="Matsuzaki R."/>
            <person name="Suzuki S."/>
            <person name="Yamaguchi H."/>
            <person name="Hirooka S."/>
            <person name="Minakuchi Y."/>
            <person name="Miyagishima S."/>
            <person name="Kawachi M."/>
            <person name="Toyoda A."/>
            <person name="Nozaki H."/>
        </authorList>
    </citation>
    <scope>NUCLEOTIDE SEQUENCE [LARGE SCALE GENOMIC DNA]</scope>
    <source>
        <strain evidence="4 5">NIES-4017</strain>
    </source>
</reference>
<evidence type="ECO:0000256" key="1">
    <source>
        <dbReference type="ARBA" id="ARBA00004430"/>
    </source>
</evidence>
<dbReference type="AlphaFoldDB" id="A0AAD3DWJ3"/>
<sequence length="375" mass="39069">MARGHMHWSDWSSLPDGPCELVSELLPRTAQLACRLVCRSWRRCFTHALTPLTLDTRFHSILLLPPPSAPSAPSAPAASTSASLSPSTSHVGPILDPSFASLTAAIGPSLHSVTLRVALHHESKARAAPCADACVACLRLLASLPYYNQSRLQLQLPLRYALPESVTTALLYGGGLTRLRSVRLVRCSVTQQLAAALGGMPALRHLCLAHANLAALPQLLQAATQLEHLHVHGYHSLVIVEDNAHQHAVWRAARALLQRDRGEQGGSAQDGSSGSSGGGAPSPVCKEAGGAAAGAAAAPPGGPRLRCLAISAHHLYHDTVLDETELDFEAEALRWQIRYGSCSYGSCIHASGNSGGAGGGSGASSHVGACSSVPA</sequence>
<dbReference type="GO" id="GO:0005930">
    <property type="term" value="C:axoneme"/>
    <property type="evidence" value="ECO:0007669"/>
    <property type="project" value="UniProtKB-SubCell"/>
</dbReference>
<organism evidence="4 5">
    <name type="scientific">Astrephomene gubernaculifera</name>
    <dbReference type="NCBI Taxonomy" id="47775"/>
    <lineage>
        <taxon>Eukaryota</taxon>
        <taxon>Viridiplantae</taxon>
        <taxon>Chlorophyta</taxon>
        <taxon>core chlorophytes</taxon>
        <taxon>Chlorophyceae</taxon>
        <taxon>CS clade</taxon>
        <taxon>Chlamydomonadales</taxon>
        <taxon>Astrephomenaceae</taxon>
        <taxon>Astrephomene</taxon>
    </lineage>
</organism>
<evidence type="ECO:0000313" key="5">
    <source>
        <dbReference type="Proteomes" id="UP001054857"/>
    </source>
</evidence>
<comment type="subcellular location">
    <subcellularLocation>
        <location evidence="1">Cytoplasm</location>
        <location evidence="1">Cytoskeleton</location>
        <location evidence="1">Cilium axoneme</location>
    </subcellularLocation>
</comment>
<accession>A0AAD3DWJ3</accession>
<feature type="region of interest" description="Disordered" evidence="2">
    <location>
        <begin position="261"/>
        <end position="283"/>
    </location>
</feature>
<keyword evidence="5" id="KW-1185">Reference proteome</keyword>
<dbReference type="Gene3D" id="1.20.1280.50">
    <property type="match status" value="1"/>
</dbReference>
<dbReference type="EMBL" id="BMAR01000023">
    <property type="protein sequence ID" value="GFR48437.1"/>
    <property type="molecule type" value="Genomic_DNA"/>
</dbReference>
<dbReference type="InterPro" id="IPR036047">
    <property type="entry name" value="F-box-like_dom_sf"/>
</dbReference>
<feature type="domain" description="F-box" evidence="3">
    <location>
        <begin position="11"/>
        <end position="46"/>
    </location>
</feature>
<dbReference type="SUPFAM" id="SSF81383">
    <property type="entry name" value="F-box domain"/>
    <property type="match status" value="1"/>
</dbReference>
<evidence type="ECO:0000256" key="2">
    <source>
        <dbReference type="SAM" id="MobiDB-lite"/>
    </source>
</evidence>
<dbReference type="Proteomes" id="UP001054857">
    <property type="component" value="Unassembled WGS sequence"/>
</dbReference>
<comment type="caution">
    <text evidence="4">The sequence shown here is derived from an EMBL/GenBank/DDBJ whole genome shotgun (WGS) entry which is preliminary data.</text>
</comment>
<evidence type="ECO:0000313" key="4">
    <source>
        <dbReference type="EMBL" id="GFR48437.1"/>
    </source>
</evidence>